<evidence type="ECO:0000313" key="2">
    <source>
        <dbReference type="EMBL" id="BDI15306.1"/>
    </source>
</evidence>
<proteinExistence type="predicted"/>
<accession>A0ABN6PW60</accession>
<gene>
    <name evidence="2" type="ORF">ANSO36C_11080</name>
</gene>
<organism evidence="2 3">
    <name type="scientific">Nostoc cf. commune SO-36</name>
    <dbReference type="NCBI Taxonomy" id="449208"/>
    <lineage>
        <taxon>Bacteria</taxon>
        <taxon>Bacillati</taxon>
        <taxon>Cyanobacteriota</taxon>
        <taxon>Cyanophyceae</taxon>
        <taxon>Nostocales</taxon>
        <taxon>Nostocaceae</taxon>
        <taxon>Nostoc</taxon>
    </lineage>
</organism>
<feature type="transmembrane region" description="Helical" evidence="1">
    <location>
        <begin position="12"/>
        <end position="32"/>
    </location>
</feature>
<dbReference type="EMBL" id="AP025732">
    <property type="protein sequence ID" value="BDI15306.1"/>
    <property type="molecule type" value="Genomic_DNA"/>
</dbReference>
<evidence type="ECO:0000313" key="3">
    <source>
        <dbReference type="Proteomes" id="UP001055453"/>
    </source>
</evidence>
<dbReference type="Proteomes" id="UP001055453">
    <property type="component" value="Chromosome"/>
</dbReference>
<keyword evidence="1" id="KW-0812">Transmembrane</keyword>
<evidence type="ECO:0000256" key="1">
    <source>
        <dbReference type="SAM" id="Phobius"/>
    </source>
</evidence>
<sequence>MTDNSFKRQQIISIVAIASTITDCSIFLQLGLNKRLSKIHLATSADTDPHAKAQAFVNNVLKGAKPGFIVLMHDGSGDV</sequence>
<keyword evidence="3" id="KW-1185">Reference proteome</keyword>
<name>A0ABN6PW60_NOSCO</name>
<keyword evidence="1" id="KW-0472">Membrane</keyword>
<protein>
    <recommendedName>
        <fullName evidence="4">Transposase</fullName>
    </recommendedName>
</protein>
<keyword evidence="1" id="KW-1133">Transmembrane helix</keyword>
<reference evidence="2" key="1">
    <citation type="submission" date="2022-04" db="EMBL/GenBank/DDBJ databases">
        <title>Complete genome sequence of a cyanobacterium, Nostoc sp. SO-36, isolated in Antarctica.</title>
        <authorList>
            <person name="Kanesaki Y."/>
            <person name="Effendi D."/>
            <person name="Sakamoto T."/>
            <person name="Ohtani S."/>
            <person name="Awai K."/>
        </authorList>
    </citation>
    <scope>NUCLEOTIDE SEQUENCE</scope>
    <source>
        <strain evidence="2">SO-36</strain>
    </source>
</reference>
<evidence type="ECO:0008006" key="4">
    <source>
        <dbReference type="Google" id="ProtNLM"/>
    </source>
</evidence>